<dbReference type="RefSeq" id="WP_091938340.1">
    <property type="nucleotide sequence ID" value="NZ_FNCY01000011.1"/>
</dbReference>
<dbReference type="InterPro" id="IPR002744">
    <property type="entry name" value="MIP18-like"/>
</dbReference>
<dbReference type="STRING" id="83767.SAMN05660652_02597"/>
<dbReference type="AlphaFoldDB" id="A0A1G8GPF0"/>
<evidence type="ECO:0000259" key="1">
    <source>
        <dbReference type="Pfam" id="PF01883"/>
    </source>
</evidence>
<feature type="domain" description="MIP18 family-like" evidence="1">
    <location>
        <begin position="16"/>
        <end position="84"/>
    </location>
</feature>
<protein>
    <submittedName>
        <fullName evidence="2">Metal-sulfur cluster biosynthetic enzyme</fullName>
    </submittedName>
</protein>
<reference evidence="2 3" key="1">
    <citation type="submission" date="2016-10" db="EMBL/GenBank/DDBJ databases">
        <authorList>
            <person name="de Groot N.N."/>
        </authorList>
    </citation>
    <scope>NUCLEOTIDE SEQUENCE [LARGE SCALE GENOMIC DNA]</scope>
    <source>
        <strain evidence="2 3">DSM 5885</strain>
    </source>
</reference>
<dbReference type="InterPro" id="IPR034904">
    <property type="entry name" value="FSCA_dom_sf"/>
</dbReference>
<keyword evidence="3" id="KW-1185">Reference proteome</keyword>
<proteinExistence type="predicted"/>
<sequence length="111" mass="12180">MNENAKENSATGDETDRVRAALRQIIDPEVGVNIVDLGLVYDIVAAPERLRVDMTMTSPACPLGEMICEEARNAIAAAVDDGREIDIQLVWNPPWQPEMMSADAKQALGWN</sequence>
<dbReference type="OrthoDB" id="9805360at2"/>
<dbReference type="EMBL" id="FNCY01000011">
    <property type="protein sequence ID" value="SDH96252.1"/>
    <property type="molecule type" value="Genomic_DNA"/>
</dbReference>
<dbReference type="Proteomes" id="UP000198607">
    <property type="component" value="Unassembled WGS sequence"/>
</dbReference>
<evidence type="ECO:0000313" key="3">
    <source>
        <dbReference type="Proteomes" id="UP000198607"/>
    </source>
</evidence>
<dbReference type="InterPro" id="IPR052339">
    <property type="entry name" value="Fe-S_Maturation_MIP18"/>
</dbReference>
<accession>A0A1G8GPF0</accession>
<name>A0A1G8GPF0_9RHOO</name>
<dbReference type="PANTHER" id="PTHR42831">
    <property type="entry name" value="FE-S PROTEIN MATURATION AUXILIARY FACTOR YITW"/>
    <property type="match status" value="1"/>
</dbReference>
<dbReference type="SUPFAM" id="SSF117916">
    <property type="entry name" value="Fe-S cluster assembly (FSCA) domain-like"/>
    <property type="match status" value="1"/>
</dbReference>
<gene>
    <name evidence="2" type="ORF">SAMN05660652_02597</name>
</gene>
<dbReference type="Gene3D" id="3.30.300.130">
    <property type="entry name" value="Fe-S cluster assembly (FSCA)"/>
    <property type="match status" value="1"/>
</dbReference>
<dbReference type="Pfam" id="PF01883">
    <property type="entry name" value="FeS_assembly_P"/>
    <property type="match status" value="1"/>
</dbReference>
<organism evidence="2 3">
    <name type="scientific">Propionivibrio dicarboxylicus</name>
    <dbReference type="NCBI Taxonomy" id="83767"/>
    <lineage>
        <taxon>Bacteria</taxon>
        <taxon>Pseudomonadati</taxon>
        <taxon>Pseudomonadota</taxon>
        <taxon>Betaproteobacteria</taxon>
        <taxon>Rhodocyclales</taxon>
        <taxon>Rhodocyclaceae</taxon>
        <taxon>Propionivibrio</taxon>
    </lineage>
</organism>
<dbReference type="PANTHER" id="PTHR42831:SF1">
    <property type="entry name" value="FE-S PROTEIN MATURATION AUXILIARY FACTOR YITW"/>
    <property type="match status" value="1"/>
</dbReference>
<evidence type="ECO:0000313" key="2">
    <source>
        <dbReference type="EMBL" id="SDH96252.1"/>
    </source>
</evidence>